<dbReference type="OrthoDB" id="9803832at2"/>
<feature type="transmembrane region" description="Helical" evidence="1">
    <location>
        <begin position="103"/>
        <end position="122"/>
    </location>
</feature>
<keyword evidence="1" id="KW-0472">Membrane</keyword>
<sequence>MQIILNILIYVVAIEHLGIMGLEMFGKPETQARSFGMPLEFVKRPEAQVALGNQGIYNGMLGLSLIALQWVITGRASLLATAVLLIFIVLVALYGSFTAKKEIFWLQGMPALVTLLVLLILIV</sequence>
<dbReference type="Pfam" id="PF06993">
    <property type="entry name" value="DUF1304"/>
    <property type="match status" value="1"/>
</dbReference>
<dbReference type="eggNOG" id="COG3759">
    <property type="taxonomic scope" value="Bacteria"/>
</dbReference>
<reference evidence="2 3" key="1">
    <citation type="journal article" date="2015" name="Genome Announc.">
        <title>Expanding the biotechnology potential of lactobacilli through comparative genomics of 213 strains and associated genera.</title>
        <authorList>
            <person name="Sun Z."/>
            <person name="Harris H.M."/>
            <person name="McCann A."/>
            <person name="Guo C."/>
            <person name="Argimon S."/>
            <person name="Zhang W."/>
            <person name="Yang X."/>
            <person name="Jeffery I.B."/>
            <person name="Cooney J.C."/>
            <person name="Kagawa T.F."/>
            <person name="Liu W."/>
            <person name="Song Y."/>
            <person name="Salvetti E."/>
            <person name="Wrobel A."/>
            <person name="Rasinkangas P."/>
            <person name="Parkhill J."/>
            <person name="Rea M.C."/>
            <person name="O'Sullivan O."/>
            <person name="Ritari J."/>
            <person name="Douillard F.P."/>
            <person name="Paul Ross R."/>
            <person name="Yang R."/>
            <person name="Briner A.E."/>
            <person name="Felis G.E."/>
            <person name="de Vos W.M."/>
            <person name="Barrangou R."/>
            <person name="Klaenhammer T.R."/>
            <person name="Caufield P.W."/>
            <person name="Cui Y."/>
            <person name="Zhang H."/>
            <person name="O'Toole P.W."/>
        </authorList>
    </citation>
    <scope>NUCLEOTIDE SEQUENCE [LARGE SCALE GENOMIC DNA]</scope>
    <source>
        <strain evidence="2 3">ATCC 53295</strain>
    </source>
</reference>
<keyword evidence="3" id="KW-1185">Reference proteome</keyword>
<keyword evidence="1" id="KW-0812">Transmembrane</keyword>
<dbReference type="EMBL" id="AZCZ01000010">
    <property type="protein sequence ID" value="KRK37539.1"/>
    <property type="molecule type" value="Genomic_DNA"/>
</dbReference>
<accession>A0A0R1GZM6</accession>
<organism evidence="2 3">
    <name type="scientific">Levilactobacillus parabrevis ATCC 53295</name>
    <dbReference type="NCBI Taxonomy" id="1267003"/>
    <lineage>
        <taxon>Bacteria</taxon>
        <taxon>Bacillati</taxon>
        <taxon>Bacillota</taxon>
        <taxon>Bacilli</taxon>
        <taxon>Lactobacillales</taxon>
        <taxon>Lactobacillaceae</taxon>
        <taxon>Levilactobacillus</taxon>
    </lineage>
</organism>
<dbReference type="PATRIC" id="fig|1267003.4.peg.178"/>
<feature type="transmembrane region" description="Helical" evidence="1">
    <location>
        <begin position="7"/>
        <end position="25"/>
    </location>
</feature>
<dbReference type="InterPro" id="IPR009732">
    <property type="entry name" value="DUF1304"/>
</dbReference>
<dbReference type="PANTHER" id="PTHR38446">
    <property type="entry name" value="BLL0914 PROTEIN"/>
    <property type="match status" value="1"/>
</dbReference>
<dbReference type="AlphaFoldDB" id="A0A0R1GZM6"/>
<evidence type="ECO:0000313" key="3">
    <source>
        <dbReference type="Proteomes" id="UP000051176"/>
    </source>
</evidence>
<name>A0A0R1GZM6_9LACO</name>
<protein>
    <recommendedName>
        <fullName evidence="4">Integral membrane protein</fullName>
    </recommendedName>
</protein>
<feature type="transmembrane region" description="Helical" evidence="1">
    <location>
        <begin position="79"/>
        <end position="97"/>
    </location>
</feature>
<comment type="caution">
    <text evidence="2">The sequence shown here is derived from an EMBL/GenBank/DDBJ whole genome shotgun (WGS) entry which is preliminary data.</text>
</comment>
<dbReference type="STRING" id="357278.IV61_GL001427"/>
<dbReference type="Proteomes" id="UP000051176">
    <property type="component" value="Unassembled WGS sequence"/>
</dbReference>
<dbReference type="RefSeq" id="WP_020088276.1">
    <property type="nucleotide sequence ID" value="NZ_AZCZ01000010.1"/>
</dbReference>
<keyword evidence="1" id="KW-1133">Transmembrane helix</keyword>
<feature type="transmembrane region" description="Helical" evidence="1">
    <location>
        <begin position="55"/>
        <end position="72"/>
    </location>
</feature>
<evidence type="ECO:0000256" key="1">
    <source>
        <dbReference type="SAM" id="Phobius"/>
    </source>
</evidence>
<gene>
    <name evidence="2" type="ORF">FD07_GL000178</name>
</gene>
<evidence type="ECO:0000313" key="2">
    <source>
        <dbReference type="EMBL" id="KRK37539.1"/>
    </source>
</evidence>
<proteinExistence type="predicted"/>
<evidence type="ECO:0008006" key="4">
    <source>
        <dbReference type="Google" id="ProtNLM"/>
    </source>
</evidence>
<dbReference type="PANTHER" id="PTHR38446:SF1">
    <property type="entry name" value="BLL0914 PROTEIN"/>
    <property type="match status" value="1"/>
</dbReference>